<dbReference type="Gene3D" id="2.40.160.20">
    <property type="match status" value="1"/>
</dbReference>
<evidence type="ECO:0000313" key="2">
    <source>
        <dbReference type="EMBL" id="TDT17074.1"/>
    </source>
</evidence>
<dbReference type="PANTHER" id="PTHR37315">
    <property type="entry name" value="UPF0311 PROTEIN BLR7842"/>
    <property type="match status" value="1"/>
</dbReference>
<comment type="similarity">
    <text evidence="1">Belongs to the UPF0311 family.</text>
</comment>
<reference evidence="2 3" key="1">
    <citation type="submission" date="2019-03" db="EMBL/GenBank/DDBJ databases">
        <title>Sequencing the genomes of 1000 actinobacteria strains.</title>
        <authorList>
            <person name="Klenk H.-P."/>
        </authorList>
    </citation>
    <scope>NUCLEOTIDE SEQUENCE [LARGE SCALE GENOMIC DNA]</scope>
    <source>
        <strain evidence="2 3">DSM 18936</strain>
    </source>
</reference>
<sequence>MELRHLMTIRIAVNPVESFGRFPFGERRLITFDEGTFEGADLRGTLLPGGVDWQLVAPDGTLEIRAHYALRTDRGESIEVVSEGVRAAPPEVLARLAAGEQVDPDEYYFRTHIRLSTDSERLDRLNRVLGVARGERAPGGVAIHVHEVL</sequence>
<keyword evidence="3" id="KW-1185">Reference proteome</keyword>
<organism evidence="2 3">
    <name type="scientific">Ilumatobacter fluminis</name>
    <dbReference type="NCBI Taxonomy" id="467091"/>
    <lineage>
        <taxon>Bacteria</taxon>
        <taxon>Bacillati</taxon>
        <taxon>Actinomycetota</taxon>
        <taxon>Acidimicrobiia</taxon>
        <taxon>Acidimicrobiales</taxon>
        <taxon>Ilumatobacteraceae</taxon>
        <taxon>Ilumatobacter</taxon>
    </lineage>
</organism>
<dbReference type="OrthoDB" id="3368702at2"/>
<comment type="caution">
    <text evidence="2">The sequence shown here is derived from an EMBL/GenBank/DDBJ whole genome shotgun (WGS) entry which is preliminary data.</text>
</comment>
<evidence type="ECO:0000313" key="3">
    <source>
        <dbReference type="Proteomes" id="UP000294558"/>
    </source>
</evidence>
<dbReference type="AlphaFoldDB" id="A0A4R7I1U0"/>
<dbReference type="InterPro" id="IPR020915">
    <property type="entry name" value="UPF0311"/>
</dbReference>
<gene>
    <name evidence="2" type="ORF">BDK89_2676</name>
</gene>
<dbReference type="EMBL" id="SOAU01000001">
    <property type="protein sequence ID" value="TDT17074.1"/>
    <property type="molecule type" value="Genomic_DNA"/>
</dbReference>
<dbReference type="Pfam" id="PF11578">
    <property type="entry name" value="DUF3237"/>
    <property type="match status" value="1"/>
</dbReference>
<evidence type="ECO:0000256" key="1">
    <source>
        <dbReference type="HAMAP-Rule" id="MF_00775"/>
    </source>
</evidence>
<proteinExistence type="inferred from homology"/>
<dbReference type="RefSeq" id="WP_133869384.1">
    <property type="nucleotide sequence ID" value="NZ_SOAU01000001.1"/>
</dbReference>
<accession>A0A4R7I1U0</accession>
<dbReference type="Proteomes" id="UP000294558">
    <property type="component" value="Unassembled WGS sequence"/>
</dbReference>
<name>A0A4R7I1U0_9ACTN</name>
<protein>
    <recommendedName>
        <fullName evidence="1">UPF0311 protein BDK89_2676</fullName>
    </recommendedName>
</protein>
<dbReference type="PANTHER" id="PTHR37315:SF1">
    <property type="entry name" value="UPF0311 PROTEIN BLR7842"/>
    <property type="match status" value="1"/>
</dbReference>
<dbReference type="HAMAP" id="MF_00775">
    <property type="entry name" value="UPF0311"/>
    <property type="match status" value="1"/>
</dbReference>